<dbReference type="Gene3D" id="3.40.190.10">
    <property type="entry name" value="Periplasmic binding protein-like II"/>
    <property type="match status" value="1"/>
</dbReference>
<dbReference type="InterPro" id="IPR050490">
    <property type="entry name" value="Bact_solute-bd_prot1"/>
</dbReference>
<dbReference type="InterPro" id="IPR006059">
    <property type="entry name" value="SBP"/>
</dbReference>
<accession>A0ABV9FFS2</accession>
<proteinExistence type="predicted"/>
<dbReference type="Proteomes" id="UP001596028">
    <property type="component" value="Unassembled WGS sequence"/>
</dbReference>
<dbReference type="PANTHER" id="PTHR43649">
    <property type="entry name" value="ARABINOSE-BINDING PROTEIN-RELATED"/>
    <property type="match status" value="1"/>
</dbReference>
<dbReference type="EMBL" id="JBHSEP010000019">
    <property type="protein sequence ID" value="MFC4600786.1"/>
    <property type="molecule type" value="Genomic_DNA"/>
</dbReference>
<dbReference type="CDD" id="cd14489">
    <property type="entry name" value="CBM_SBP_bac_1_like"/>
    <property type="match status" value="1"/>
</dbReference>
<dbReference type="Gene3D" id="2.60.120.260">
    <property type="entry name" value="Galactose-binding domain-like"/>
    <property type="match status" value="2"/>
</dbReference>
<organism evidence="1 2">
    <name type="scientific">Cohnella hongkongensis</name>
    <dbReference type="NCBI Taxonomy" id="178337"/>
    <lineage>
        <taxon>Bacteria</taxon>
        <taxon>Bacillati</taxon>
        <taxon>Bacillota</taxon>
        <taxon>Bacilli</taxon>
        <taxon>Bacillales</taxon>
        <taxon>Paenibacillaceae</taxon>
        <taxon>Cohnella</taxon>
    </lineage>
</organism>
<sequence>MLKRNLAILLYYLIGASLLVVGIVGLNGSGNAAFIQPLPTLEGAASYKEDAYQNYIASHAGAAMPPAEVMIEGEDYEKADDAPLEIWEGYAGADGAAVSTGETGSVHWTFRVDQAGLYNIAIRYYPIEGKSSEIERELRIDGEIPFRGADSLIFDRVWANEREEFKQDNRGNELRPRQVEAPRWMTAPLRDHEGFHPEPYRFYLTEGVHTLSLTSLREPMLIDYLKLYQEPQAPAYAEVRAEYERLGYKPGKDAFVKIQGEQAAMKSSPMLSPLTDHTSPSTEPYDAVRIRMNTIGGNNWRLPGQWIAWEVEVPEDGLYKLAFKVKQNLLRGVYSNRKLTIDGEVPFAEARNISFGYGSDWQMKVLGDDRQPYDFYLTKGKHEIKLEVNLGDMAELVSTVESSVLELNAMYRKILTITSATPDPFRDYRLESRIPDMTEVFERQSRILYTVSSILQEKTGEKSDKTAVLRTMAIQLQEMAERPETVAKRLKQYLTNTGALGTWILSVREMPLEVDYLIVASPDQELPEAKSSWWAKAVHEAKAYAFSYVTDYNTLGDVTDENESVTVWIGTGRDQAQVLKAMIDDTFTPETGIGVNLKLVNMDVLLPASLSGEGPDVAMQIGNNVPVNYGLRNAAADLTQFPDYEEVVGRFRESALVPYAFDGRVYALPEQQIFSMLFYRKDILAELGLEVPNTWEDVYAMIPELQKKHMQFALPIEDPNAPSVSLAPNPAYSMLLYQQGGEFYEGEGLASGFDSEVAMNAFKQWTEFYTSYKFPVQFDFANRFRVGEMPIGIADYTLYNLLSVFAPEIRGLWGFTVVPGTPQEDGTIQRDVAADGTAVLMLERSERKEQAWAFMKWWTSKETQVRFGREMEGLMGAAARYPTANAEALKELPWPVGDYRSLEEQWKWVRGIPEVPGGYFTGRHLNNAFRTVVNEGRNPRETLFDYVLKIDQEIDVKREEFNLSDGRG</sequence>
<reference evidence="2" key="1">
    <citation type="journal article" date="2019" name="Int. J. Syst. Evol. Microbiol.">
        <title>The Global Catalogue of Microorganisms (GCM) 10K type strain sequencing project: providing services to taxonomists for standard genome sequencing and annotation.</title>
        <authorList>
            <consortium name="The Broad Institute Genomics Platform"/>
            <consortium name="The Broad Institute Genome Sequencing Center for Infectious Disease"/>
            <person name="Wu L."/>
            <person name="Ma J."/>
        </authorList>
    </citation>
    <scope>NUCLEOTIDE SEQUENCE [LARGE SCALE GENOMIC DNA]</scope>
    <source>
        <strain evidence="2">CCUG 49571</strain>
    </source>
</reference>
<dbReference type="Pfam" id="PF01547">
    <property type="entry name" value="SBP_bac_1"/>
    <property type="match status" value="1"/>
</dbReference>
<gene>
    <name evidence="1" type="ORF">ACFO3S_21255</name>
</gene>
<evidence type="ECO:0000313" key="2">
    <source>
        <dbReference type="Proteomes" id="UP001596028"/>
    </source>
</evidence>
<name>A0ABV9FFS2_9BACL</name>
<comment type="caution">
    <text evidence="1">The sequence shown here is derived from an EMBL/GenBank/DDBJ whole genome shotgun (WGS) entry which is preliminary data.</text>
</comment>
<evidence type="ECO:0000313" key="1">
    <source>
        <dbReference type="EMBL" id="MFC4600786.1"/>
    </source>
</evidence>
<keyword evidence="2" id="KW-1185">Reference proteome</keyword>
<dbReference type="SUPFAM" id="SSF53850">
    <property type="entry name" value="Periplasmic binding protein-like II"/>
    <property type="match status" value="1"/>
</dbReference>
<dbReference type="PANTHER" id="PTHR43649:SF27">
    <property type="entry name" value="EXTRACELLULAR SOLUTE-BINDING PROTEIN FAMILY 1"/>
    <property type="match status" value="1"/>
</dbReference>
<protein>
    <submittedName>
        <fullName evidence="1">Extracellular solute-binding protein</fullName>
    </submittedName>
</protein>
<dbReference type="RefSeq" id="WP_378100188.1">
    <property type="nucleotide sequence ID" value="NZ_JBHSEP010000019.1"/>
</dbReference>